<feature type="transmembrane region" description="Helical" evidence="5">
    <location>
        <begin position="145"/>
        <end position="167"/>
    </location>
</feature>
<feature type="transmembrane region" description="Helical" evidence="5">
    <location>
        <begin position="110"/>
        <end position="133"/>
    </location>
</feature>
<dbReference type="OrthoDB" id="392036at2"/>
<evidence type="ECO:0000256" key="2">
    <source>
        <dbReference type="ARBA" id="ARBA00022692"/>
    </source>
</evidence>
<evidence type="ECO:0000313" key="8">
    <source>
        <dbReference type="Proteomes" id="UP000231823"/>
    </source>
</evidence>
<protein>
    <recommendedName>
        <fullName evidence="6">RDD domain-containing protein</fullName>
    </recommendedName>
</protein>
<keyword evidence="4 5" id="KW-0472">Membrane</keyword>
<dbReference type="RefSeq" id="WP_100916148.1">
    <property type="nucleotide sequence ID" value="NZ_CP025057.1"/>
</dbReference>
<dbReference type="KEGG" id="sfz:SFLOR_v1c00940"/>
<evidence type="ECO:0000256" key="3">
    <source>
        <dbReference type="ARBA" id="ARBA00022989"/>
    </source>
</evidence>
<dbReference type="Pfam" id="PF06271">
    <property type="entry name" value="RDD"/>
    <property type="match status" value="1"/>
</dbReference>
<proteinExistence type="predicted"/>
<reference evidence="7 8" key="1">
    <citation type="submission" date="2017-12" db="EMBL/GenBank/DDBJ databases">
        <title>Complete genome sequence of Spiroplasma floricola 23-6 (ATCC 29989).</title>
        <authorList>
            <person name="Tsai Y.-M."/>
            <person name="Wu P.-S."/>
            <person name="Lo W.-S."/>
            <person name="Kuo C.-H."/>
        </authorList>
    </citation>
    <scope>NUCLEOTIDE SEQUENCE [LARGE SCALE GENOMIC DNA]</scope>
    <source>
        <strain evidence="7 8">23-6</strain>
    </source>
</reference>
<evidence type="ECO:0000256" key="1">
    <source>
        <dbReference type="ARBA" id="ARBA00004141"/>
    </source>
</evidence>
<keyword evidence="2 5" id="KW-0812">Transmembrane</keyword>
<accession>A0A2K8SCW6</accession>
<keyword evidence="3 5" id="KW-1133">Transmembrane helix</keyword>
<name>A0A2K8SCW6_9MOLU</name>
<dbReference type="InterPro" id="IPR010432">
    <property type="entry name" value="RDD"/>
</dbReference>
<feature type="transmembrane region" description="Helical" evidence="5">
    <location>
        <begin position="21"/>
        <end position="43"/>
    </location>
</feature>
<organism evidence="7 8">
    <name type="scientific">Spiroplasma floricola 23-6</name>
    <dbReference type="NCBI Taxonomy" id="1336749"/>
    <lineage>
        <taxon>Bacteria</taxon>
        <taxon>Bacillati</taxon>
        <taxon>Mycoplasmatota</taxon>
        <taxon>Mollicutes</taxon>
        <taxon>Entomoplasmatales</taxon>
        <taxon>Spiroplasmataceae</taxon>
        <taxon>Spiroplasma</taxon>
    </lineage>
</organism>
<dbReference type="AlphaFoldDB" id="A0A2K8SCW6"/>
<sequence>MEKQNDKKPLEKSSHKLVKPHLGRIFLSRLFDIIICSIPTIVLSFLNPIHDWKTFLINIPISQTILFLYFILIPYFLKGNTLGKLIFNLRLKKEDESKIKLKDIFFREFYFLYIPLLFQIVVQIIMGIIIFTNSKDTDLNFVLKIINSIGYTFLAMWFIYIPLTIYLQKENISSIDLKLNTRVYYLEKILVFEKKEVNKKHVHLENEKPGKIDISEIDKIIGEENE</sequence>
<feature type="domain" description="RDD" evidence="6">
    <location>
        <begin position="24"/>
        <end position="134"/>
    </location>
</feature>
<dbReference type="Proteomes" id="UP000231823">
    <property type="component" value="Chromosome"/>
</dbReference>
<comment type="subcellular location">
    <subcellularLocation>
        <location evidence="1">Membrane</location>
        <topology evidence="1">Multi-pass membrane protein</topology>
    </subcellularLocation>
</comment>
<evidence type="ECO:0000256" key="5">
    <source>
        <dbReference type="SAM" id="Phobius"/>
    </source>
</evidence>
<evidence type="ECO:0000259" key="6">
    <source>
        <dbReference type="Pfam" id="PF06271"/>
    </source>
</evidence>
<evidence type="ECO:0000313" key="7">
    <source>
        <dbReference type="EMBL" id="AUB31155.1"/>
    </source>
</evidence>
<gene>
    <name evidence="7" type="ORF">SFLOR_v1c00940</name>
</gene>
<evidence type="ECO:0000256" key="4">
    <source>
        <dbReference type="ARBA" id="ARBA00023136"/>
    </source>
</evidence>
<dbReference type="GO" id="GO:0016020">
    <property type="term" value="C:membrane"/>
    <property type="evidence" value="ECO:0007669"/>
    <property type="project" value="UniProtKB-SubCell"/>
</dbReference>
<feature type="transmembrane region" description="Helical" evidence="5">
    <location>
        <begin position="55"/>
        <end position="77"/>
    </location>
</feature>
<keyword evidence="8" id="KW-1185">Reference proteome</keyword>
<dbReference type="EMBL" id="CP025057">
    <property type="protein sequence ID" value="AUB31155.1"/>
    <property type="molecule type" value="Genomic_DNA"/>
</dbReference>